<reference evidence="8 9" key="1">
    <citation type="journal article" date="2019" name="Nat. Plants">
        <title>Genome sequencing of Musa balbisiana reveals subgenome evolution and function divergence in polyploid bananas.</title>
        <authorList>
            <person name="Yao X."/>
        </authorList>
    </citation>
    <scope>NUCLEOTIDE SEQUENCE [LARGE SCALE GENOMIC DNA]</scope>
    <source>
        <strain evidence="9">cv. DH-PKW</strain>
        <tissue evidence="8">Leaves</tissue>
    </source>
</reference>
<feature type="compositionally biased region" description="Low complexity" evidence="6">
    <location>
        <begin position="77"/>
        <end position="103"/>
    </location>
</feature>
<keyword evidence="9" id="KW-1185">Reference proteome</keyword>
<protein>
    <recommendedName>
        <fullName evidence="10">BHLH domain-containing protein</fullName>
    </recommendedName>
</protein>
<dbReference type="PANTHER" id="PTHR16223:SF380">
    <property type="entry name" value="HELIX-LOOP-HELIX DNA-BINDING DOMAIN CONTAINING PROTEIN, EXPRESSED"/>
    <property type="match status" value="1"/>
</dbReference>
<dbReference type="CDD" id="cd11393">
    <property type="entry name" value="bHLH_AtbHLH_like"/>
    <property type="match status" value="1"/>
</dbReference>
<evidence type="ECO:0000256" key="4">
    <source>
        <dbReference type="ARBA" id="ARBA00023163"/>
    </source>
</evidence>
<evidence type="ECO:0000256" key="7">
    <source>
        <dbReference type="SAM" id="Phobius"/>
    </source>
</evidence>
<feature type="transmembrane region" description="Helical" evidence="7">
    <location>
        <begin position="169"/>
        <end position="192"/>
    </location>
</feature>
<dbReference type="AlphaFoldDB" id="A0A4V4HAC6"/>
<dbReference type="GO" id="GO:0046983">
    <property type="term" value="F:protein dimerization activity"/>
    <property type="evidence" value="ECO:0007669"/>
    <property type="project" value="InterPro"/>
</dbReference>
<dbReference type="InterPro" id="IPR045843">
    <property type="entry name" value="IND-like"/>
</dbReference>
<comment type="similarity">
    <text evidence="2">Belongs to the bHLH protein family.</text>
</comment>
<evidence type="ECO:0000313" key="8">
    <source>
        <dbReference type="EMBL" id="THU74995.1"/>
    </source>
</evidence>
<evidence type="ECO:0000256" key="6">
    <source>
        <dbReference type="SAM" id="MobiDB-lite"/>
    </source>
</evidence>
<evidence type="ECO:0000313" key="9">
    <source>
        <dbReference type="Proteomes" id="UP000317650"/>
    </source>
</evidence>
<gene>
    <name evidence="8" type="ORF">C4D60_Mb04t39250</name>
</gene>
<dbReference type="GO" id="GO:0000981">
    <property type="term" value="F:DNA-binding transcription factor activity, RNA polymerase II-specific"/>
    <property type="evidence" value="ECO:0007669"/>
    <property type="project" value="TreeGrafter"/>
</dbReference>
<feature type="region of interest" description="Disordered" evidence="6">
    <location>
        <begin position="306"/>
        <end position="325"/>
    </location>
</feature>
<accession>A0A4V4HAC6</accession>
<evidence type="ECO:0000256" key="5">
    <source>
        <dbReference type="ARBA" id="ARBA00023242"/>
    </source>
</evidence>
<keyword evidence="3" id="KW-0805">Transcription regulation</keyword>
<dbReference type="InterPro" id="IPR045239">
    <property type="entry name" value="bHLH95_bHLH"/>
</dbReference>
<comment type="subcellular location">
    <subcellularLocation>
        <location evidence="1">Nucleus</location>
    </subcellularLocation>
</comment>
<evidence type="ECO:0008006" key="10">
    <source>
        <dbReference type="Google" id="ProtNLM"/>
    </source>
</evidence>
<feature type="compositionally biased region" description="Low complexity" evidence="6">
    <location>
        <begin position="119"/>
        <end position="129"/>
    </location>
</feature>
<dbReference type="GO" id="GO:0005634">
    <property type="term" value="C:nucleus"/>
    <property type="evidence" value="ECO:0007669"/>
    <property type="project" value="UniProtKB-SubCell"/>
</dbReference>
<sequence length="325" mass="34156">MEEEDGFDHMEEGGFLELLGSGGEQGGYLFDAPSSLSSPSSSCYSSLTAAQMLCFGGKEEAALAPHGALAQRSADNSSISSLSSSPNSTAATTTININSGSSKTSKKKAGSGGGGGGRRTASVTTTSTTLNANKKPKTEACASAGHGAIKVRKEKLGDRIMALQQLVSPFGKVSCINLLFFALLLFSFSFAVNCKEAFASCRLCLLVLVFTNNKQSYKVSVFWSLLTLTDPVQIWQSDTASVLHEAMGYIRFLHDQVQVLSSPYLQGMSSSSDHIQDGRGNDLRSRGLCLVPISCTEHVTSSNGADLWSPAMGGGEPSPSPSSKH</sequence>
<evidence type="ECO:0000256" key="1">
    <source>
        <dbReference type="ARBA" id="ARBA00004123"/>
    </source>
</evidence>
<dbReference type="SUPFAM" id="SSF47459">
    <property type="entry name" value="HLH, helix-loop-helix DNA-binding domain"/>
    <property type="match status" value="1"/>
</dbReference>
<dbReference type="Proteomes" id="UP000317650">
    <property type="component" value="Chromosome 4"/>
</dbReference>
<keyword evidence="7" id="KW-0472">Membrane</keyword>
<name>A0A4V4HAC6_MUSBA</name>
<dbReference type="PANTHER" id="PTHR16223">
    <property type="entry name" value="TRANSCRIPTION FACTOR BHLH83-RELATED"/>
    <property type="match status" value="1"/>
</dbReference>
<keyword evidence="7" id="KW-0812">Transmembrane</keyword>
<proteinExistence type="inferred from homology"/>
<keyword evidence="4" id="KW-0804">Transcription</keyword>
<keyword evidence="7" id="KW-1133">Transmembrane helix</keyword>
<feature type="region of interest" description="Disordered" evidence="6">
    <location>
        <begin position="77"/>
        <end position="129"/>
    </location>
</feature>
<evidence type="ECO:0000256" key="2">
    <source>
        <dbReference type="ARBA" id="ARBA00005510"/>
    </source>
</evidence>
<comment type="caution">
    <text evidence="8">The sequence shown here is derived from an EMBL/GenBank/DDBJ whole genome shotgun (WGS) entry which is preliminary data.</text>
</comment>
<dbReference type="GO" id="GO:0000978">
    <property type="term" value="F:RNA polymerase II cis-regulatory region sequence-specific DNA binding"/>
    <property type="evidence" value="ECO:0007669"/>
    <property type="project" value="TreeGrafter"/>
</dbReference>
<keyword evidence="5" id="KW-0539">Nucleus</keyword>
<dbReference type="InterPro" id="IPR036638">
    <property type="entry name" value="HLH_DNA-bd_sf"/>
</dbReference>
<evidence type="ECO:0000256" key="3">
    <source>
        <dbReference type="ARBA" id="ARBA00023015"/>
    </source>
</evidence>
<organism evidence="8 9">
    <name type="scientific">Musa balbisiana</name>
    <name type="common">Banana</name>
    <dbReference type="NCBI Taxonomy" id="52838"/>
    <lineage>
        <taxon>Eukaryota</taxon>
        <taxon>Viridiplantae</taxon>
        <taxon>Streptophyta</taxon>
        <taxon>Embryophyta</taxon>
        <taxon>Tracheophyta</taxon>
        <taxon>Spermatophyta</taxon>
        <taxon>Magnoliopsida</taxon>
        <taxon>Liliopsida</taxon>
        <taxon>Zingiberales</taxon>
        <taxon>Musaceae</taxon>
        <taxon>Musa</taxon>
    </lineage>
</organism>
<dbReference type="EMBL" id="PYDT01000001">
    <property type="protein sequence ID" value="THU74995.1"/>
    <property type="molecule type" value="Genomic_DNA"/>
</dbReference>